<evidence type="ECO:0000313" key="3">
    <source>
        <dbReference type="Proteomes" id="UP000690515"/>
    </source>
</evidence>
<dbReference type="Gene3D" id="1.10.1200.10">
    <property type="entry name" value="ACP-like"/>
    <property type="match status" value="1"/>
</dbReference>
<dbReference type="InterPro" id="IPR036736">
    <property type="entry name" value="ACP-like_sf"/>
</dbReference>
<evidence type="ECO:0000313" key="2">
    <source>
        <dbReference type="EMBL" id="MBU2711253.1"/>
    </source>
</evidence>
<dbReference type="RefSeq" id="WP_215819417.1">
    <property type="nucleotide sequence ID" value="NZ_JAGSOY010000017.1"/>
</dbReference>
<sequence>MNQLREELKQLIISTLELEDITSSDINSDDPLFTTGLGLDSIDALELGLALKKKYQIKLEANNDNNKKFFYSVNTLAEFIQSQRSV</sequence>
<proteinExistence type="predicted"/>
<gene>
    <name evidence="2" type="ORF">KCG35_09280</name>
</gene>
<dbReference type="Pfam" id="PF00550">
    <property type="entry name" value="PP-binding"/>
    <property type="match status" value="1"/>
</dbReference>
<feature type="domain" description="Carrier" evidence="1">
    <location>
        <begin position="2"/>
        <end position="86"/>
    </location>
</feature>
<organism evidence="2 3">
    <name type="scientific">Zooshikella harenae</name>
    <dbReference type="NCBI Taxonomy" id="2827238"/>
    <lineage>
        <taxon>Bacteria</taxon>
        <taxon>Pseudomonadati</taxon>
        <taxon>Pseudomonadota</taxon>
        <taxon>Gammaproteobacteria</taxon>
        <taxon>Oceanospirillales</taxon>
        <taxon>Zooshikellaceae</taxon>
        <taxon>Zooshikella</taxon>
    </lineage>
</organism>
<dbReference type="Proteomes" id="UP000690515">
    <property type="component" value="Unassembled WGS sequence"/>
</dbReference>
<evidence type="ECO:0000259" key="1">
    <source>
        <dbReference type="PROSITE" id="PS50075"/>
    </source>
</evidence>
<dbReference type="EMBL" id="JAGSOY010000017">
    <property type="protein sequence ID" value="MBU2711253.1"/>
    <property type="molecule type" value="Genomic_DNA"/>
</dbReference>
<keyword evidence="3" id="KW-1185">Reference proteome</keyword>
<dbReference type="PROSITE" id="PS50075">
    <property type="entry name" value="CARRIER"/>
    <property type="match status" value="1"/>
</dbReference>
<dbReference type="InterPro" id="IPR009081">
    <property type="entry name" value="PP-bd_ACP"/>
</dbReference>
<dbReference type="NCBIfam" id="NF006617">
    <property type="entry name" value="PRK09184.1"/>
    <property type="match status" value="1"/>
</dbReference>
<reference evidence="2 3" key="1">
    <citation type="submission" date="2021-04" db="EMBL/GenBank/DDBJ databases">
        <authorList>
            <person name="Pira H."/>
            <person name="Risdian C."/>
            <person name="Wink J."/>
        </authorList>
    </citation>
    <scope>NUCLEOTIDE SEQUENCE [LARGE SCALE GENOMIC DNA]</scope>
    <source>
        <strain evidence="2 3">WH53</strain>
    </source>
</reference>
<accession>A0ABS5ZBK0</accession>
<comment type="caution">
    <text evidence="2">The sequence shown here is derived from an EMBL/GenBank/DDBJ whole genome shotgun (WGS) entry which is preliminary data.</text>
</comment>
<name>A0ABS5ZBK0_9GAMM</name>
<dbReference type="SUPFAM" id="SSF47336">
    <property type="entry name" value="ACP-like"/>
    <property type="match status" value="1"/>
</dbReference>
<protein>
    <submittedName>
        <fullName evidence="2">Acyl carrier protein</fullName>
    </submittedName>
</protein>